<protein>
    <submittedName>
        <fullName evidence="2">Uncharacterized protein</fullName>
    </submittedName>
</protein>
<reference evidence="2" key="1">
    <citation type="submission" date="2019-10" db="EMBL/GenBank/DDBJ databases">
        <authorList>
            <person name="Dow E L."/>
        </authorList>
    </citation>
    <scope>NUCLEOTIDE SEQUENCE</scope>
    <source>
        <strain evidence="1">32</strain>
        <strain evidence="2">Dyadobacter sp. 32 sample 2</strain>
    </source>
</reference>
<gene>
    <name evidence="2" type="ORF">DYADSP32_2227</name>
</gene>
<proteinExistence type="predicted"/>
<dbReference type="EMBL" id="LR735258">
    <property type="protein sequence ID" value="VXD44567.1"/>
    <property type="molecule type" value="Genomic_DNA"/>
</dbReference>
<evidence type="ECO:0000313" key="2">
    <source>
        <dbReference type="EMBL" id="VXD44567.1"/>
    </source>
</evidence>
<feature type="non-terminal residue" evidence="2">
    <location>
        <position position="43"/>
    </location>
</feature>
<evidence type="ECO:0000313" key="1">
    <source>
        <dbReference type="EMBL" id="VWV56997.1"/>
    </source>
</evidence>
<dbReference type="AlphaFoldDB" id="A0A5Q5ADM1"/>
<organism evidence="2">
    <name type="scientific">Dyadobacter sp. 32</name>
    <dbReference type="NCBI Taxonomy" id="538966"/>
    <lineage>
        <taxon>Bacteria</taxon>
        <taxon>Pseudomonadati</taxon>
        <taxon>Bacteroidota</taxon>
        <taxon>Cytophagia</taxon>
        <taxon>Cytophagales</taxon>
        <taxon>Spirosomataceae</taxon>
        <taxon>Dyadobacter</taxon>
    </lineage>
</organism>
<feature type="non-terminal residue" evidence="2">
    <location>
        <position position="1"/>
    </location>
</feature>
<sequence>YDLVSKTCKCVPLVDSGNSGEFIDDPIYALHFGFRPASNRLGL</sequence>
<accession>A0A5Q5ADM1</accession>
<name>A0A5Q5ADM1_9BACT</name>
<dbReference type="EMBL" id="LR732074">
    <property type="protein sequence ID" value="VWV56997.1"/>
    <property type="molecule type" value="Genomic_DNA"/>
</dbReference>